<evidence type="ECO:0000313" key="3">
    <source>
        <dbReference type="Proteomes" id="UP001460072"/>
    </source>
</evidence>
<keyword evidence="1" id="KW-0732">Signal</keyword>
<dbReference type="RefSeq" id="WP_342695421.1">
    <property type="nucleotide sequence ID" value="NZ_JBCGDO010000006.1"/>
</dbReference>
<evidence type="ECO:0000256" key="1">
    <source>
        <dbReference type="SAM" id="SignalP"/>
    </source>
</evidence>
<dbReference type="Proteomes" id="UP001460072">
    <property type="component" value="Unassembled WGS sequence"/>
</dbReference>
<organism evidence="2 3">
    <name type="scientific">Flavobacterium aureirubrum</name>
    <dbReference type="NCBI Taxonomy" id="3133147"/>
    <lineage>
        <taxon>Bacteria</taxon>
        <taxon>Pseudomonadati</taxon>
        <taxon>Bacteroidota</taxon>
        <taxon>Flavobacteriia</taxon>
        <taxon>Flavobacteriales</taxon>
        <taxon>Flavobacteriaceae</taxon>
        <taxon>Flavobacterium</taxon>
    </lineage>
</organism>
<evidence type="ECO:0008006" key="4">
    <source>
        <dbReference type="Google" id="ProtNLM"/>
    </source>
</evidence>
<dbReference type="EMBL" id="JBCGDO010000006">
    <property type="protein sequence ID" value="MEM0542200.1"/>
    <property type="molecule type" value="Genomic_DNA"/>
</dbReference>
<evidence type="ECO:0000313" key="2">
    <source>
        <dbReference type="EMBL" id="MEM0542200.1"/>
    </source>
</evidence>
<proteinExistence type="predicted"/>
<name>A0ABU9N3M1_9FLAO</name>
<gene>
    <name evidence="2" type="ORF">WFZ85_06205</name>
</gene>
<keyword evidence="3" id="KW-1185">Reference proteome</keyword>
<dbReference type="PROSITE" id="PS51257">
    <property type="entry name" value="PROKAR_LIPOPROTEIN"/>
    <property type="match status" value="1"/>
</dbReference>
<protein>
    <recommendedName>
        <fullName evidence="4">Lipoprotein</fullName>
    </recommendedName>
</protein>
<sequence length="123" mass="13740">MKKIVFLLYVLVLISCTNNDSSSDEITQEQLVQKKQEILNYINSFECTGSCNYIAFGSKPCGGPREYLVFPSTVDFFVINDLVTEYNEMDNLFNIQTGAVSDCMLVTPPTNLDCVNGDCVILN</sequence>
<accession>A0ABU9N3M1</accession>
<feature type="chain" id="PRO_5046631431" description="Lipoprotein" evidence="1">
    <location>
        <begin position="23"/>
        <end position="123"/>
    </location>
</feature>
<feature type="signal peptide" evidence="1">
    <location>
        <begin position="1"/>
        <end position="22"/>
    </location>
</feature>
<comment type="caution">
    <text evidence="2">The sequence shown here is derived from an EMBL/GenBank/DDBJ whole genome shotgun (WGS) entry which is preliminary data.</text>
</comment>
<reference evidence="2 3" key="1">
    <citation type="submission" date="2024-03" db="EMBL/GenBank/DDBJ databases">
        <title>Two novel species of the genus Flavobacterium exhibiting potentially degradation of complex polysaccharides.</title>
        <authorList>
            <person name="Lian X."/>
        </authorList>
    </citation>
    <scope>NUCLEOTIDE SEQUENCE [LARGE SCALE GENOMIC DNA]</scope>
    <source>
        <strain evidence="3">j3</strain>
    </source>
</reference>